<feature type="chain" id="PRO_5046044695" description="Transporter" evidence="1">
    <location>
        <begin position="27"/>
        <end position="246"/>
    </location>
</feature>
<gene>
    <name evidence="2" type="ORF">ACFOJE_19840</name>
</gene>
<name>A0ABV7AYI6_9GAMM</name>
<proteinExistence type="predicted"/>
<evidence type="ECO:0008006" key="4">
    <source>
        <dbReference type="Google" id="ProtNLM"/>
    </source>
</evidence>
<evidence type="ECO:0000313" key="3">
    <source>
        <dbReference type="Proteomes" id="UP001595457"/>
    </source>
</evidence>
<evidence type="ECO:0000256" key="1">
    <source>
        <dbReference type="SAM" id="SignalP"/>
    </source>
</evidence>
<organism evidence="2 3">
    <name type="scientific">Azotobacter bryophylli</name>
    <dbReference type="NCBI Taxonomy" id="1986537"/>
    <lineage>
        <taxon>Bacteria</taxon>
        <taxon>Pseudomonadati</taxon>
        <taxon>Pseudomonadota</taxon>
        <taxon>Gammaproteobacteria</taxon>
        <taxon>Pseudomonadales</taxon>
        <taxon>Pseudomonadaceae</taxon>
        <taxon>Azotobacter</taxon>
    </lineage>
</organism>
<comment type="caution">
    <text evidence="2">The sequence shown here is derived from an EMBL/GenBank/DDBJ whole genome shotgun (WGS) entry which is preliminary data.</text>
</comment>
<protein>
    <recommendedName>
        <fullName evidence="4">Transporter</fullName>
    </recommendedName>
</protein>
<reference evidence="3" key="1">
    <citation type="journal article" date="2019" name="Int. J. Syst. Evol. Microbiol.">
        <title>The Global Catalogue of Microorganisms (GCM) 10K type strain sequencing project: providing services to taxonomists for standard genome sequencing and annotation.</title>
        <authorList>
            <consortium name="The Broad Institute Genomics Platform"/>
            <consortium name="The Broad Institute Genome Sequencing Center for Infectious Disease"/>
            <person name="Wu L."/>
            <person name="Ma J."/>
        </authorList>
    </citation>
    <scope>NUCLEOTIDE SEQUENCE [LARGE SCALE GENOMIC DNA]</scope>
    <source>
        <strain evidence="3">KCTC 62195</strain>
    </source>
</reference>
<keyword evidence="1" id="KW-0732">Signal</keyword>
<evidence type="ECO:0000313" key="2">
    <source>
        <dbReference type="EMBL" id="MFC2974450.1"/>
    </source>
</evidence>
<dbReference type="RefSeq" id="WP_377816949.1">
    <property type="nucleotide sequence ID" value="NZ_JBHRSJ010000035.1"/>
</dbReference>
<accession>A0ABV7AYI6</accession>
<dbReference type="EMBL" id="JBHRSJ010000035">
    <property type="protein sequence ID" value="MFC2974450.1"/>
    <property type="molecule type" value="Genomic_DNA"/>
</dbReference>
<dbReference type="Proteomes" id="UP001595457">
    <property type="component" value="Unassembled WGS sequence"/>
</dbReference>
<feature type="signal peptide" evidence="1">
    <location>
        <begin position="1"/>
        <end position="26"/>
    </location>
</feature>
<keyword evidence="3" id="KW-1185">Reference proteome</keyword>
<sequence length="246" mass="27690">MNRFRVLCASLVAGWLSFLGVSTAQASSGQPGAYPHIPEPMVFDMMRPLGARQGELESNVLATSPLSGRERVTHWAPEVEYAFADGLAIEFEFPFEDDRLADFKLGLQATFGTFNQGRSVHGAQYMGIYDRKRHTYLNTLVYTLGHRFNERWSSMSMLGLADISWSRSSRRNDLIVNQSIFFDATESTVLGLEVNYLTGNEGHVLLMPQIHRKLSRSMNVQFGLGVNKERGESAHPEIGLRIVRQF</sequence>